<evidence type="ECO:0000313" key="1">
    <source>
        <dbReference type="EMBL" id="CAB4726770.1"/>
    </source>
</evidence>
<gene>
    <name evidence="1" type="ORF">UFOPK2754_00202</name>
</gene>
<reference evidence="1" key="1">
    <citation type="submission" date="2020-05" db="EMBL/GenBank/DDBJ databases">
        <authorList>
            <person name="Chiriac C."/>
            <person name="Salcher M."/>
            <person name="Ghai R."/>
            <person name="Kavagutti S V."/>
        </authorList>
    </citation>
    <scope>NUCLEOTIDE SEQUENCE</scope>
</reference>
<sequence length="367" mass="37048">MSAVAGEPQVLADLAWRLRSQADAHGALRTALGRSLDIIPLTTGTTMLVAETMNAASDLGELARSLDDLAMFVRDVSEALTAADATLAAVNDGWLWAGTSPWTQLSSGNTSSHTRRYARGVRRIYAGEMSGPLDRAARSHKLSVGNGSVQDGWTSTTTEMSLANVARSSLTGAGGTRRFGTDKAHLDLHAHAGLGMTVQANAGVSNREAHLTVGGRVEIGVAVSATALVGNAALGAGVAARVFGGAAIEGEATVKVGLHGVQAEVEGRILVGAEAEVEGEVSVLGVVARPHAGVSAGVGAQYKAEADIGLDKISFAVDLGATIGLGFNVGVDVSVNPRAVAGGVADIVGGGAGAAKKGLRMVKGIFS</sequence>
<dbReference type="AlphaFoldDB" id="A0A6J6RVR2"/>
<name>A0A6J6RVR2_9ZZZZ</name>
<dbReference type="EMBL" id="CAEZYR010000004">
    <property type="protein sequence ID" value="CAB4726770.1"/>
    <property type="molecule type" value="Genomic_DNA"/>
</dbReference>
<protein>
    <submittedName>
        <fullName evidence="1">Unannotated protein</fullName>
    </submittedName>
</protein>
<proteinExistence type="predicted"/>
<organism evidence="1">
    <name type="scientific">freshwater metagenome</name>
    <dbReference type="NCBI Taxonomy" id="449393"/>
    <lineage>
        <taxon>unclassified sequences</taxon>
        <taxon>metagenomes</taxon>
        <taxon>ecological metagenomes</taxon>
    </lineage>
</organism>
<accession>A0A6J6RVR2</accession>